<proteinExistence type="predicted"/>
<feature type="domain" description="Lon proteolytic" evidence="2">
    <location>
        <begin position="259"/>
        <end position="347"/>
    </location>
</feature>
<evidence type="ECO:0000313" key="4">
    <source>
        <dbReference type="Proteomes" id="UP000602653"/>
    </source>
</evidence>
<evidence type="ECO:0000259" key="2">
    <source>
        <dbReference type="Pfam" id="PF05362"/>
    </source>
</evidence>
<feature type="transmembrane region" description="Helical" evidence="1">
    <location>
        <begin position="20"/>
        <end position="40"/>
    </location>
</feature>
<evidence type="ECO:0000313" key="3">
    <source>
        <dbReference type="EMBL" id="QRV02557.1"/>
    </source>
</evidence>
<dbReference type="Proteomes" id="UP000602653">
    <property type="component" value="Chromosome"/>
</dbReference>
<organism evidence="3 4">
    <name type="scientific">Arcanobacterium phocisimile</name>
    <dbReference type="NCBI Taxonomy" id="1302235"/>
    <lineage>
        <taxon>Bacteria</taxon>
        <taxon>Bacillati</taxon>
        <taxon>Actinomycetota</taxon>
        <taxon>Actinomycetes</taxon>
        <taxon>Actinomycetales</taxon>
        <taxon>Actinomycetaceae</taxon>
        <taxon>Arcanobacterium</taxon>
    </lineage>
</organism>
<gene>
    <name evidence="3" type="ORF">JTE88_02035</name>
</gene>
<dbReference type="InterPro" id="IPR036034">
    <property type="entry name" value="PDZ_sf"/>
</dbReference>
<dbReference type="InterPro" id="IPR027065">
    <property type="entry name" value="Lon_Prtase"/>
</dbReference>
<keyword evidence="1" id="KW-1133">Transmembrane helix</keyword>
<dbReference type="PANTHER" id="PTHR10046">
    <property type="entry name" value="ATP DEPENDENT LON PROTEASE FAMILY MEMBER"/>
    <property type="match status" value="1"/>
</dbReference>
<keyword evidence="1" id="KW-0472">Membrane</keyword>
<dbReference type="RefSeq" id="WP_204425052.1">
    <property type="nucleotide sequence ID" value="NZ_CP070228.1"/>
</dbReference>
<dbReference type="InterPro" id="IPR008269">
    <property type="entry name" value="Lon_proteolytic"/>
</dbReference>
<dbReference type="SUPFAM" id="SSF54211">
    <property type="entry name" value="Ribosomal protein S5 domain 2-like"/>
    <property type="match status" value="1"/>
</dbReference>
<dbReference type="Gene3D" id="3.30.230.10">
    <property type="match status" value="1"/>
</dbReference>
<accession>A0ABX7IHL8</accession>
<dbReference type="EMBL" id="CP070228">
    <property type="protein sequence ID" value="QRV02557.1"/>
    <property type="molecule type" value="Genomic_DNA"/>
</dbReference>
<name>A0ABX7IHL8_9ACTO</name>
<dbReference type="InterPro" id="IPR014721">
    <property type="entry name" value="Ribsml_uS5_D2-typ_fold_subgr"/>
</dbReference>
<dbReference type="InterPro" id="IPR020568">
    <property type="entry name" value="Ribosomal_Su5_D2-typ_SF"/>
</dbReference>
<sequence length="376" mass="39274">MNTKSWSPAPQPVKSPAIPALIFGIFLLAALLMPTSFIVMRPGPADDVSGEYQGEPIVEVTGQPTYPSDTRLLMTTVSAYGSAESGANGSTVMAAMFDSAARIVPIRALYAPDQSAEEISARDQQMMASSQDTAAAVAMERAGLDVTMNLVVAANTNDQAKLVEGDVIRAVRSPQMDQPLEVKTFGQLTSFLTGVEAGTELSVSIERDGEQLTVPVVTVERQPDFDGSVRPGSMMGVLINVTDVTMPAQANYIIDGIGGPSAGNIFSVEIYDQLTEGSLGGDHVIAGTGALSWDGTIMPIGGIAQKLVGARDAGAENFLAPASNCYETTGHIPAGMNVWAVRTIDDSIHAVEAIGKGDTSDLTPCSAVPEPVEITQ</sequence>
<dbReference type="Pfam" id="PF05362">
    <property type="entry name" value="Lon_C"/>
    <property type="match status" value="1"/>
</dbReference>
<keyword evidence="4" id="KW-1185">Reference proteome</keyword>
<dbReference type="Gene3D" id="2.30.42.10">
    <property type="match status" value="1"/>
</dbReference>
<keyword evidence="1" id="KW-0812">Transmembrane</keyword>
<reference evidence="3 4" key="1">
    <citation type="submission" date="2021-02" db="EMBL/GenBank/DDBJ databases">
        <title>Complete Genome Sequence of Arcanobacterium phocisimile strain DSM 26142T from a harbour seal.</title>
        <authorList>
            <person name="Borowiak M."/>
            <person name="Alssahen M."/>
            <person name="Malorny B."/>
            <person name="Laemmler C."/>
            <person name="Siebert U."/>
            <person name="Ploetz M."/>
            <person name="Abdulmawjood A."/>
        </authorList>
    </citation>
    <scope>NUCLEOTIDE SEQUENCE [LARGE SCALE GENOMIC DNA]</scope>
    <source>
        <strain evidence="3 4">DSM 26142</strain>
    </source>
</reference>
<evidence type="ECO:0000256" key="1">
    <source>
        <dbReference type="SAM" id="Phobius"/>
    </source>
</evidence>
<protein>
    <submittedName>
        <fullName evidence="3">Pdz/dhr/glgf protein</fullName>
    </submittedName>
</protein>